<evidence type="ECO:0000313" key="3">
    <source>
        <dbReference type="Proteomes" id="UP000221024"/>
    </source>
</evidence>
<keyword evidence="3" id="KW-1185">Reference proteome</keyword>
<dbReference type="Pfam" id="PF01712">
    <property type="entry name" value="dNK"/>
    <property type="match status" value="1"/>
</dbReference>
<dbReference type="GO" id="GO:0019136">
    <property type="term" value="F:deoxynucleoside kinase activity"/>
    <property type="evidence" value="ECO:0007669"/>
    <property type="project" value="TreeGrafter"/>
</dbReference>
<dbReference type="PANTHER" id="PTHR10513">
    <property type="entry name" value="DEOXYNUCLEOSIDE KINASE"/>
    <property type="match status" value="1"/>
</dbReference>
<keyword evidence="2" id="KW-0418">Kinase</keyword>
<dbReference type="Proteomes" id="UP000221024">
    <property type="component" value="Unassembled WGS sequence"/>
</dbReference>
<keyword evidence="2" id="KW-0808">Transferase</keyword>
<dbReference type="InterPro" id="IPR050566">
    <property type="entry name" value="Deoxyribonucleoside_kinase"/>
</dbReference>
<feature type="domain" description="Deoxynucleoside kinase" evidence="1">
    <location>
        <begin position="50"/>
        <end position="241"/>
    </location>
</feature>
<name>A0A2H3P6R1_9BACT</name>
<evidence type="ECO:0000313" key="2">
    <source>
        <dbReference type="EMBL" id="PEN06715.1"/>
    </source>
</evidence>
<dbReference type="InterPro" id="IPR031314">
    <property type="entry name" value="DNK_dom"/>
</dbReference>
<reference evidence="2 3" key="1">
    <citation type="submission" date="2017-10" db="EMBL/GenBank/DDBJ databases">
        <title>Draft genome of Longimonas halophila.</title>
        <authorList>
            <person name="Goh K.M."/>
            <person name="Shamsir M.S."/>
            <person name="Lim S.W."/>
        </authorList>
    </citation>
    <scope>NUCLEOTIDE SEQUENCE [LARGE SCALE GENOMIC DNA]</scope>
    <source>
        <strain evidence="2 3">KCTC 42399</strain>
    </source>
</reference>
<dbReference type="Gene3D" id="3.40.50.300">
    <property type="entry name" value="P-loop containing nucleotide triphosphate hydrolases"/>
    <property type="match status" value="1"/>
</dbReference>
<protein>
    <submittedName>
        <fullName evidence="2">Deoxynucleoside kinase</fullName>
    </submittedName>
</protein>
<proteinExistence type="predicted"/>
<dbReference type="GO" id="GO:0005737">
    <property type="term" value="C:cytoplasm"/>
    <property type="evidence" value="ECO:0007669"/>
    <property type="project" value="TreeGrafter"/>
</dbReference>
<evidence type="ECO:0000259" key="1">
    <source>
        <dbReference type="Pfam" id="PF01712"/>
    </source>
</evidence>
<dbReference type="PANTHER" id="PTHR10513:SF46">
    <property type="entry name" value="DEOXYGUANOSINE KINASE"/>
    <property type="match status" value="1"/>
</dbReference>
<dbReference type="EMBL" id="PDEP01000007">
    <property type="protein sequence ID" value="PEN06715.1"/>
    <property type="molecule type" value="Genomic_DNA"/>
</dbReference>
<dbReference type="SUPFAM" id="SSF52540">
    <property type="entry name" value="P-loop containing nucleoside triphosphate hydrolases"/>
    <property type="match status" value="1"/>
</dbReference>
<organism evidence="2 3">
    <name type="scientific">Longimonas halophila</name>
    <dbReference type="NCBI Taxonomy" id="1469170"/>
    <lineage>
        <taxon>Bacteria</taxon>
        <taxon>Pseudomonadati</taxon>
        <taxon>Rhodothermota</taxon>
        <taxon>Rhodothermia</taxon>
        <taxon>Rhodothermales</taxon>
        <taxon>Salisaetaceae</taxon>
        <taxon>Longimonas</taxon>
    </lineage>
</organism>
<sequence>MLPFKTCFRPAPIPTPYTGGRGLWPAPYSPRKRSVSLVSVSDLPSDLNYIVIEGVIGAGKTTLAKLMANRFDGRLVLEQFDDNPFLERFYDDRARWAFQTQLAFLASRFRQQKELGMRDLFHHLTISDYAFDKDRIFAHQNLSGDELQLYETLYEHMEPATPTPDLIVYLQSSTERLMQNIAKRGRPYEEDMDPDYIASLHEAYNHYFFHYTKSPLLIVNAAELDFVEHQDDLDALLGHITTVDAQGTTYVRHP</sequence>
<dbReference type="CDD" id="cd01673">
    <property type="entry name" value="dNK"/>
    <property type="match status" value="1"/>
</dbReference>
<dbReference type="AlphaFoldDB" id="A0A2H3P6R1"/>
<dbReference type="InterPro" id="IPR027417">
    <property type="entry name" value="P-loop_NTPase"/>
</dbReference>
<gene>
    <name evidence="2" type="ORF">CRI93_08735</name>
</gene>
<dbReference type="OrthoDB" id="9776634at2"/>
<accession>A0A2H3P6R1</accession>
<comment type="caution">
    <text evidence="2">The sequence shown here is derived from an EMBL/GenBank/DDBJ whole genome shotgun (WGS) entry which is preliminary data.</text>
</comment>